<evidence type="ECO:0000256" key="5">
    <source>
        <dbReference type="ARBA" id="ARBA00023237"/>
    </source>
</evidence>
<dbReference type="SUPFAM" id="SSF48452">
    <property type="entry name" value="TPR-like"/>
    <property type="match status" value="1"/>
</dbReference>
<accession>A0ABQ6Q624</accession>
<feature type="domain" description="SusD-like N-terminal" evidence="7">
    <location>
        <begin position="21"/>
        <end position="220"/>
    </location>
</feature>
<keyword evidence="5" id="KW-0998">Cell outer membrane</keyword>
<dbReference type="Pfam" id="PF14322">
    <property type="entry name" value="SusD-like_3"/>
    <property type="match status" value="1"/>
</dbReference>
<proteinExistence type="inferred from homology"/>
<organism evidence="8 9">
    <name type="scientific">Algoriphagus taiwanensis</name>
    <dbReference type="NCBI Taxonomy" id="1445656"/>
    <lineage>
        <taxon>Bacteria</taxon>
        <taxon>Pseudomonadati</taxon>
        <taxon>Bacteroidota</taxon>
        <taxon>Cytophagia</taxon>
        <taxon>Cytophagales</taxon>
        <taxon>Cyclobacteriaceae</taxon>
        <taxon>Algoriphagus</taxon>
    </lineage>
</organism>
<comment type="subcellular location">
    <subcellularLocation>
        <location evidence="1">Cell outer membrane</location>
    </subcellularLocation>
</comment>
<evidence type="ECO:0000256" key="4">
    <source>
        <dbReference type="ARBA" id="ARBA00023136"/>
    </source>
</evidence>
<evidence type="ECO:0000259" key="6">
    <source>
        <dbReference type="Pfam" id="PF07980"/>
    </source>
</evidence>
<evidence type="ECO:0000256" key="3">
    <source>
        <dbReference type="ARBA" id="ARBA00022729"/>
    </source>
</evidence>
<dbReference type="InterPro" id="IPR012944">
    <property type="entry name" value="SusD_RagB_dom"/>
</dbReference>
<evidence type="ECO:0000313" key="8">
    <source>
        <dbReference type="EMBL" id="GMQ35523.1"/>
    </source>
</evidence>
<dbReference type="Gene3D" id="1.25.40.390">
    <property type="match status" value="1"/>
</dbReference>
<dbReference type="Pfam" id="PF07980">
    <property type="entry name" value="SusD_RagB"/>
    <property type="match status" value="1"/>
</dbReference>
<keyword evidence="3" id="KW-0732">Signal</keyword>
<evidence type="ECO:0000259" key="7">
    <source>
        <dbReference type="Pfam" id="PF14322"/>
    </source>
</evidence>
<keyword evidence="9" id="KW-1185">Reference proteome</keyword>
<comment type="caution">
    <text evidence="8">The sequence shown here is derived from an EMBL/GenBank/DDBJ whole genome shotgun (WGS) entry which is preliminary data.</text>
</comment>
<gene>
    <name evidence="8" type="ORF">Ataiwa_37960</name>
</gene>
<dbReference type="InterPro" id="IPR011990">
    <property type="entry name" value="TPR-like_helical_dom_sf"/>
</dbReference>
<protein>
    <submittedName>
        <fullName evidence="8">RagB/SusD family nutrient uptake outer membrane protein</fullName>
    </submittedName>
</protein>
<reference evidence="8 9" key="1">
    <citation type="submission" date="2023-08" db="EMBL/GenBank/DDBJ databases">
        <title>Draft genome sequence of Algoriphagus taiwanensis.</title>
        <authorList>
            <person name="Takatani N."/>
            <person name="Hosokawa M."/>
            <person name="Sawabe T."/>
        </authorList>
    </citation>
    <scope>NUCLEOTIDE SEQUENCE [LARGE SCALE GENOMIC DNA]</scope>
    <source>
        <strain evidence="8 9">JCM 19755</strain>
    </source>
</reference>
<dbReference type="PROSITE" id="PS51257">
    <property type="entry name" value="PROKAR_LIPOPROTEIN"/>
    <property type="match status" value="1"/>
</dbReference>
<evidence type="ECO:0000256" key="1">
    <source>
        <dbReference type="ARBA" id="ARBA00004442"/>
    </source>
</evidence>
<evidence type="ECO:0000313" key="9">
    <source>
        <dbReference type="Proteomes" id="UP001307705"/>
    </source>
</evidence>
<dbReference type="Proteomes" id="UP001307705">
    <property type="component" value="Unassembled WGS sequence"/>
</dbReference>
<comment type="similarity">
    <text evidence="2">Belongs to the SusD family.</text>
</comment>
<dbReference type="InterPro" id="IPR033985">
    <property type="entry name" value="SusD-like_N"/>
</dbReference>
<dbReference type="RefSeq" id="WP_338230352.1">
    <property type="nucleotide sequence ID" value="NZ_BTPE01000020.1"/>
</dbReference>
<sequence>MKKVNILLTLMVLVMTSCESYLDVKPNKAIDTPDSIEAVEALLDNAESMNYFPTQAVVMGDEFVADDQAISSMDLLEQNFYLWLPRPFEVNDLIFDWRDLYNQIQIANVALESLEKMDQGNSKVSELKGTALFYRAFAYFNLSTLFQEGANLETDGISQKIPIRRGTSMVFRPELADRQAIRELIREDLEEAVAKLPSFTPYLSRPSRQAGYALLSRVYLDWEEFELAKNAAEQVLSLGGELLDYKDLDKNATYPIPRFSSEVIWLARVGGTSYFNSQSGFQISPELLNLYDSTDLRKELFFITRASGFINFRGSYLSGRPLFGGLSLNESYLNYAESLVRTGDLKKGEEVLNQLLENRMLEGWEPIEFTGESQALSIILEERRKELPFRGIRWSDLRRFNSDDRFEQTLKRTYEGTVYVLEPNSEKYLLPIPARELEFY</sequence>
<evidence type="ECO:0000256" key="2">
    <source>
        <dbReference type="ARBA" id="ARBA00006275"/>
    </source>
</evidence>
<keyword evidence="4" id="KW-0472">Membrane</keyword>
<feature type="domain" description="RagB/SusD" evidence="6">
    <location>
        <begin position="330"/>
        <end position="437"/>
    </location>
</feature>
<dbReference type="EMBL" id="BTPE01000020">
    <property type="protein sequence ID" value="GMQ35523.1"/>
    <property type="molecule type" value="Genomic_DNA"/>
</dbReference>
<name>A0ABQ6Q624_9BACT</name>